<feature type="region of interest" description="Disordered" evidence="1">
    <location>
        <begin position="110"/>
        <end position="136"/>
    </location>
</feature>
<evidence type="ECO:0000313" key="3">
    <source>
        <dbReference type="Proteomes" id="UP000619457"/>
    </source>
</evidence>
<dbReference type="Proteomes" id="UP000619457">
    <property type="component" value="Unassembled WGS sequence"/>
</dbReference>
<protein>
    <submittedName>
        <fullName evidence="2">Uncharacterized protein</fullName>
    </submittedName>
</protein>
<proteinExistence type="predicted"/>
<dbReference type="InterPro" id="IPR053825">
    <property type="entry name" value="DUF7009"/>
</dbReference>
<name>A0A918Q088_9BACT</name>
<reference evidence="2" key="1">
    <citation type="journal article" date="2014" name="Int. J. Syst. Evol. Microbiol.">
        <title>Complete genome sequence of Corynebacterium casei LMG S-19264T (=DSM 44701T), isolated from a smear-ripened cheese.</title>
        <authorList>
            <consortium name="US DOE Joint Genome Institute (JGI-PGF)"/>
            <person name="Walter F."/>
            <person name="Albersmeier A."/>
            <person name="Kalinowski J."/>
            <person name="Ruckert C."/>
        </authorList>
    </citation>
    <scope>NUCLEOTIDE SEQUENCE</scope>
    <source>
        <strain evidence="2">KCTC 12368</strain>
    </source>
</reference>
<dbReference type="AlphaFoldDB" id="A0A918Q088"/>
<organism evidence="2 3">
    <name type="scientific">Echinicola pacifica</name>
    <dbReference type="NCBI Taxonomy" id="346377"/>
    <lineage>
        <taxon>Bacteria</taxon>
        <taxon>Pseudomonadati</taxon>
        <taxon>Bacteroidota</taxon>
        <taxon>Cytophagia</taxon>
        <taxon>Cytophagales</taxon>
        <taxon>Cyclobacteriaceae</taxon>
        <taxon>Echinicola</taxon>
    </lineage>
</organism>
<sequence length="136" mass="15586">MKLRINNNSIRLRLSQTEVNDIGQGKAVYEDLKIGPSNTSAFRYSLIPDEEIQEVHAAFYDGNLEVTIPSKQGEKWAMSEEDVSIRSVQYEDTEGENLVLIEKDFQCLHKRPDEDESDSFPNPKSLDDYAKEKDTE</sequence>
<evidence type="ECO:0000256" key="1">
    <source>
        <dbReference type="SAM" id="MobiDB-lite"/>
    </source>
</evidence>
<reference evidence="2" key="2">
    <citation type="submission" date="2020-09" db="EMBL/GenBank/DDBJ databases">
        <authorList>
            <person name="Sun Q."/>
            <person name="Kim S."/>
        </authorList>
    </citation>
    <scope>NUCLEOTIDE SEQUENCE</scope>
    <source>
        <strain evidence="2">KCTC 12368</strain>
    </source>
</reference>
<gene>
    <name evidence="2" type="ORF">GCM10007049_22620</name>
</gene>
<dbReference type="RefSeq" id="WP_018472819.1">
    <property type="nucleotide sequence ID" value="NZ_BMWX01000003.1"/>
</dbReference>
<feature type="compositionally biased region" description="Basic and acidic residues" evidence="1">
    <location>
        <begin position="125"/>
        <end position="136"/>
    </location>
</feature>
<evidence type="ECO:0000313" key="2">
    <source>
        <dbReference type="EMBL" id="GGZ28991.1"/>
    </source>
</evidence>
<comment type="caution">
    <text evidence="2">The sequence shown here is derived from an EMBL/GenBank/DDBJ whole genome shotgun (WGS) entry which is preliminary data.</text>
</comment>
<accession>A0A918Q088</accession>
<dbReference type="EMBL" id="BMWX01000003">
    <property type="protein sequence ID" value="GGZ28991.1"/>
    <property type="molecule type" value="Genomic_DNA"/>
</dbReference>
<keyword evidence="3" id="KW-1185">Reference proteome</keyword>
<dbReference type="Pfam" id="PF22668">
    <property type="entry name" value="DUF7009"/>
    <property type="match status" value="1"/>
</dbReference>